<evidence type="ECO:0000256" key="2">
    <source>
        <dbReference type="SAM" id="SignalP"/>
    </source>
</evidence>
<feature type="compositionally biased region" description="Acidic residues" evidence="1">
    <location>
        <begin position="44"/>
        <end position="63"/>
    </location>
</feature>
<gene>
    <name evidence="4" type="ORF">D7318_31785</name>
    <name evidence="3" type="ORF">D7319_32040</name>
</gene>
<comment type="caution">
    <text evidence="3">The sequence shown here is derived from an EMBL/GenBank/DDBJ whole genome shotgun (WGS) entry which is preliminary data.</text>
</comment>
<dbReference type="OrthoDB" id="4304803at2"/>
<evidence type="ECO:0000313" key="3">
    <source>
        <dbReference type="EMBL" id="RKN03233.1"/>
    </source>
</evidence>
<keyword evidence="5" id="KW-1185">Reference proteome</keyword>
<dbReference type="PROSITE" id="PS51257">
    <property type="entry name" value="PROKAR_LIPOPROTEIN"/>
    <property type="match status" value="1"/>
</dbReference>
<protein>
    <recommendedName>
        <fullName evidence="7">Lipoprotein</fullName>
    </recommendedName>
</protein>
<feature type="signal peptide" evidence="2">
    <location>
        <begin position="1"/>
        <end position="26"/>
    </location>
</feature>
<dbReference type="Proteomes" id="UP000275024">
    <property type="component" value="Unassembled WGS sequence"/>
</dbReference>
<dbReference type="AlphaFoldDB" id="A0A3A9VSV1"/>
<reference evidence="5 6" key="1">
    <citation type="submission" date="2018-09" db="EMBL/GenBank/DDBJ databases">
        <title>Streptomyces sp. nov. DS1-2, an endophytic actinomycete isolated from roots of Dendrobium scabrilingue.</title>
        <authorList>
            <person name="Kuncharoen N."/>
            <person name="Kudo T."/>
            <person name="Ohkuma M."/>
            <person name="Yuki M."/>
            <person name="Tanasupawat S."/>
        </authorList>
    </citation>
    <scope>NUCLEOTIDE SEQUENCE [LARGE SCALE GENOMIC DNA]</scope>
    <source>
        <strain evidence="3 6">AZ1-7</strain>
        <strain evidence="4 5">DS1-2</strain>
    </source>
</reference>
<organism evidence="3 6">
    <name type="scientific">Streptomyces radicis</name>
    <dbReference type="NCBI Taxonomy" id="1750517"/>
    <lineage>
        <taxon>Bacteria</taxon>
        <taxon>Bacillati</taxon>
        <taxon>Actinomycetota</taxon>
        <taxon>Actinomycetes</taxon>
        <taxon>Kitasatosporales</taxon>
        <taxon>Streptomycetaceae</taxon>
        <taxon>Streptomyces</taxon>
    </lineage>
</organism>
<feature type="chain" id="PRO_5017334768" description="Lipoprotein" evidence="2">
    <location>
        <begin position="27"/>
        <end position="216"/>
    </location>
</feature>
<dbReference type="RefSeq" id="WP_120700720.1">
    <property type="nucleotide sequence ID" value="NZ_RBDX01000055.1"/>
</dbReference>
<dbReference type="Proteomes" id="UP000268652">
    <property type="component" value="Unassembled WGS sequence"/>
</dbReference>
<accession>A0A3A9VSV1</accession>
<evidence type="ECO:0000313" key="5">
    <source>
        <dbReference type="Proteomes" id="UP000268652"/>
    </source>
</evidence>
<proteinExistence type="predicted"/>
<name>A0A3A9VSV1_9ACTN</name>
<dbReference type="EMBL" id="RBDY01000054">
    <property type="protein sequence ID" value="RKN13105.1"/>
    <property type="molecule type" value="Genomic_DNA"/>
</dbReference>
<dbReference type="EMBL" id="RBDX01000055">
    <property type="protein sequence ID" value="RKN03233.1"/>
    <property type="molecule type" value="Genomic_DNA"/>
</dbReference>
<evidence type="ECO:0008006" key="7">
    <source>
        <dbReference type="Google" id="ProtNLM"/>
    </source>
</evidence>
<evidence type="ECO:0000256" key="1">
    <source>
        <dbReference type="SAM" id="MobiDB-lite"/>
    </source>
</evidence>
<evidence type="ECO:0000313" key="6">
    <source>
        <dbReference type="Proteomes" id="UP000275024"/>
    </source>
</evidence>
<sequence length="216" mass="21695">MVQGKSVWLRAVAPAAVLALALTACGSDDSDDDAAGSAGAEQSETTEESPAAEDEAQGDDAAEPADGGGSATLAEGETSEPVAWEDGDTVADLAVTLDRVHVGTAADLAALNLSSPAEGLVPASIFLSFEHAGGDPLQRPRPGIVASMTLADNAQQTNLVGSPEIPGGCPADSDFVDALAEGETAELCKSVLIPEGSQVASVEWYSGDTDLSWTVG</sequence>
<feature type="region of interest" description="Disordered" evidence="1">
    <location>
        <begin position="26"/>
        <end position="85"/>
    </location>
</feature>
<keyword evidence="2" id="KW-0732">Signal</keyword>
<evidence type="ECO:0000313" key="4">
    <source>
        <dbReference type="EMBL" id="RKN13105.1"/>
    </source>
</evidence>